<dbReference type="AlphaFoldDB" id="A0A3Q4HDW9"/>
<reference evidence="2" key="2">
    <citation type="submission" date="2025-09" db="UniProtKB">
        <authorList>
            <consortium name="Ensembl"/>
        </authorList>
    </citation>
    <scope>IDENTIFICATION</scope>
</reference>
<evidence type="ECO:0000313" key="2">
    <source>
        <dbReference type="Ensembl" id="ENSNBRP00000021415.1"/>
    </source>
</evidence>
<keyword evidence="1" id="KW-0472">Membrane</keyword>
<dbReference type="Proteomes" id="UP000261580">
    <property type="component" value="Unassembled WGS sequence"/>
</dbReference>
<dbReference type="GO" id="GO:0009897">
    <property type="term" value="C:external side of plasma membrane"/>
    <property type="evidence" value="ECO:0007669"/>
    <property type="project" value="TreeGrafter"/>
</dbReference>
<dbReference type="STRING" id="32507.ENSNBRP00000021415"/>
<keyword evidence="3" id="KW-1185">Reference proteome</keyword>
<keyword evidence="1" id="KW-1133">Transmembrane helix</keyword>
<dbReference type="Bgee" id="ENSNBRG00000016427">
    <property type="expression patterns" value="Expressed in testis and 2 other cell types or tissues"/>
</dbReference>
<dbReference type="GO" id="GO:0045059">
    <property type="term" value="P:positive thymic T cell selection"/>
    <property type="evidence" value="ECO:0007669"/>
    <property type="project" value="TreeGrafter"/>
</dbReference>
<evidence type="ECO:0000313" key="3">
    <source>
        <dbReference type="Proteomes" id="UP000261580"/>
    </source>
</evidence>
<dbReference type="Ensembl" id="ENSNBRT00000021993.1">
    <property type="protein sequence ID" value="ENSNBRP00000021415.1"/>
    <property type="gene ID" value="ENSNBRG00000016427.1"/>
</dbReference>
<organism evidence="2 3">
    <name type="scientific">Neolamprologus brichardi</name>
    <name type="common">Fairy cichlid</name>
    <name type="synonym">Lamprologus brichardi</name>
    <dbReference type="NCBI Taxonomy" id="32507"/>
    <lineage>
        <taxon>Eukaryota</taxon>
        <taxon>Metazoa</taxon>
        <taxon>Chordata</taxon>
        <taxon>Craniata</taxon>
        <taxon>Vertebrata</taxon>
        <taxon>Euteleostomi</taxon>
        <taxon>Actinopterygii</taxon>
        <taxon>Neopterygii</taxon>
        <taxon>Teleostei</taxon>
        <taxon>Neoteleostei</taxon>
        <taxon>Acanthomorphata</taxon>
        <taxon>Ovalentaria</taxon>
        <taxon>Cichlomorphae</taxon>
        <taxon>Cichliformes</taxon>
        <taxon>Cichlidae</taxon>
        <taxon>African cichlids</taxon>
        <taxon>Pseudocrenilabrinae</taxon>
        <taxon>Lamprologini</taxon>
        <taxon>Neolamprologus</taxon>
    </lineage>
</organism>
<keyword evidence="1" id="KW-0812">Transmembrane</keyword>
<protein>
    <submittedName>
        <fullName evidence="2">Uncharacterized protein</fullName>
    </submittedName>
</protein>
<dbReference type="InterPro" id="IPR015484">
    <property type="entry name" value="CD3_esu/gsu/dsu"/>
</dbReference>
<evidence type="ECO:0000256" key="1">
    <source>
        <dbReference type="SAM" id="Phobius"/>
    </source>
</evidence>
<dbReference type="PANTHER" id="PTHR10570">
    <property type="entry name" value="T-CELL SURFACE GLYCOPROTEIN CD3 GAMMA CHAIN / DELTA CHAIN"/>
    <property type="match status" value="1"/>
</dbReference>
<accession>A0A3Q4HDW9</accession>
<dbReference type="PANTHER" id="PTHR10570:SF8">
    <property type="entry name" value="T-CELL SURFACE GLYCOPROTEIN CD3 GAMMA CHAIN"/>
    <property type="match status" value="1"/>
</dbReference>
<proteinExistence type="predicted"/>
<dbReference type="GO" id="GO:0007166">
    <property type="term" value="P:cell surface receptor signaling pathway"/>
    <property type="evidence" value="ECO:0007669"/>
    <property type="project" value="TreeGrafter"/>
</dbReference>
<reference evidence="2" key="1">
    <citation type="submission" date="2025-08" db="UniProtKB">
        <authorList>
            <consortium name="Ensembl"/>
        </authorList>
    </citation>
    <scope>IDENTIFICATION</scope>
</reference>
<dbReference type="GO" id="GO:0042105">
    <property type="term" value="C:alpha-beta T cell receptor complex"/>
    <property type="evidence" value="ECO:0007669"/>
    <property type="project" value="TreeGrafter"/>
</dbReference>
<sequence length="133" mass="15080">IKWCIIIEYVFGHGNVKMQCTVYLYAYGIKVICPDSYEPKETKLEKRDNNTKEYTCTKSDTEKLKIFVKFRSCDNCVELDIMSIVGMVIGNVVATIVIGVGVYLLASQTRTGPHRGYIRNVNTSSKNPPKMLM</sequence>
<feature type="transmembrane region" description="Helical" evidence="1">
    <location>
        <begin position="81"/>
        <end position="106"/>
    </location>
</feature>
<name>A0A3Q4HDW9_NEOBR</name>
<dbReference type="GO" id="GO:0004888">
    <property type="term" value="F:transmembrane signaling receptor activity"/>
    <property type="evidence" value="ECO:0007669"/>
    <property type="project" value="TreeGrafter"/>
</dbReference>
<dbReference type="GeneTree" id="ENSGT00940000173857"/>